<dbReference type="CDD" id="cd04873">
    <property type="entry name" value="ACT_UUR-ACR-like"/>
    <property type="match status" value="1"/>
</dbReference>
<keyword evidence="3" id="KW-0175">Coiled coil</keyword>
<evidence type="ECO:0000256" key="1">
    <source>
        <dbReference type="ARBA" id="ARBA00022737"/>
    </source>
</evidence>
<name>A0A2N9GA02_FAGSY</name>
<organism evidence="6">
    <name type="scientific">Fagus sylvatica</name>
    <name type="common">Beechnut</name>
    <dbReference type="NCBI Taxonomy" id="28930"/>
    <lineage>
        <taxon>Eukaryota</taxon>
        <taxon>Viridiplantae</taxon>
        <taxon>Streptophyta</taxon>
        <taxon>Embryophyta</taxon>
        <taxon>Tracheophyta</taxon>
        <taxon>Spermatophyta</taxon>
        <taxon>Magnoliopsida</taxon>
        <taxon>eudicotyledons</taxon>
        <taxon>Gunneridae</taxon>
        <taxon>Pentapetalae</taxon>
        <taxon>rosids</taxon>
        <taxon>fabids</taxon>
        <taxon>Fagales</taxon>
        <taxon>Fagaceae</taxon>
        <taxon>Fagus</taxon>
    </lineage>
</organism>
<keyword evidence="1 2" id="KW-0677">Repeat</keyword>
<proteinExistence type="predicted"/>
<feature type="domain" description="ACT" evidence="5">
    <location>
        <begin position="54"/>
        <end position="134"/>
    </location>
</feature>
<dbReference type="InterPro" id="IPR002912">
    <property type="entry name" value="ACT_dom"/>
</dbReference>
<dbReference type="AlphaFoldDB" id="A0A2N9GA02"/>
<evidence type="ECO:0000259" key="5">
    <source>
        <dbReference type="PROSITE" id="PS51671"/>
    </source>
</evidence>
<dbReference type="GO" id="GO:0016597">
    <property type="term" value="F:amino acid binding"/>
    <property type="evidence" value="ECO:0007669"/>
    <property type="project" value="UniProtKB-UniRule"/>
</dbReference>
<comment type="function">
    <text evidence="2">Binds amino acids.</text>
</comment>
<gene>
    <name evidence="6" type="ORF">FSB_LOCUS23856</name>
</gene>
<dbReference type="EMBL" id="OIVN01001624">
    <property type="protein sequence ID" value="SPC95974.1"/>
    <property type="molecule type" value="Genomic_DNA"/>
</dbReference>
<feature type="compositionally biased region" description="Basic and acidic residues" evidence="4">
    <location>
        <begin position="655"/>
        <end position="665"/>
    </location>
</feature>
<evidence type="ECO:0000313" key="6">
    <source>
        <dbReference type="EMBL" id="SPC95974.1"/>
    </source>
</evidence>
<dbReference type="InterPro" id="IPR040217">
    <property type="entry name" value="ACR1-12"/>
</dbReference>
<dbReference type="PROSITE" id="PS51671">
    <property type="entry name" value="ACT"/>
    <property type="match status" value="1"/>
</dbReference>
<sequence length="683" mass="75910">MAIFSNHNLSTSIIGYHCGGIEQILIYDASYSERDTIPTPVVIIDQDSDPNATVVEITFGDRLGALLDTMNALKNLGLNVVKANVFLDSSGKHNKFAITKVDTGRKVDDPELLEAIRLTIINNMIEYHPESSAQLAMGVAFGVVPPKQQVDVDIATRVRVYDDGPNRSLLYVESADRPGLLVDLVKIITDINITVSSGEFDTEGLLAKAKFHVSYKDKAISNPLQLAFADNETVSLKDEIIIPAMSVVEGGVRFPLHPLLIDFLQIVNASPCQLSINVFRIVMGVVTLNRLLGVHLTPKEILFLYSYSCPGSDSRTSCHLRAQNVNVKLVNGLPSSNKGYDNDFLVVSGSWFTWGFSYRNMYGYPDLSRLEILEHTVNLEDIEKVLSANILVDRFGQPRLAPLLLDYTPQLGTFLEGPTVPHSQETQVEPTVLKPPCQKVKGRPKKAPRLKNPGWPSLSSLLSNKPLPVLTRALLSPILNPNFFRSLRSMSSRRGKIRHPGKRGAWEAMFLGQIFRHISRGLKMAAQGVHTIESRVFSLSECLKDKEVEHSNAVAEVMENATANYKTLEQEHFKALNNMKEAEERARTEATQKTQIEAEVIQLRFRDGWKLALKRAKVPESLDLYLGSSMPLPYPEAGLKYSDDKDEEDDEDEVQEAKGEQDKRIVGPNPTVTSNPNSPSVRS</sequence>
<evidence type="ECO:0000256" key="3">
    <source>
        <dbReference type="SAM" id="Coils"/>
    </source>
</evidence>
<dbReference type="PANTHER" id="PTHR31096:SF16">
    <property type="entry name" value="ACT DOMAIN-CONTAINING PROTEIN ACR11"/>
    <property type="match status" value="1"/>
</dbReference>
<protein>
    <recommendedName>
        <fullName evidence="2">ACT domain-containing protein ACR</fullName>
    </recommendedName>
    <alternativeName>
        <fullName evidence="2">Protein ACT DOMAIN REPEATS</fullName>
    </alternativeName>
</protein>
<evidence type="ECO:0000256" key="2">
    <source>
        <dbReference type="RuleBase" id="RU369043"/>
    </source>
</evidence>
<dbReference type="GO" id="GO:0009570">
    <property type="term" value="C:chloroplast stroma"/>
    <property type="evidence" value="ECO:0007669"/>
    <property type="project" value="TreeGrafter"/>
</dbReference>
<feature type="region of interest" description="Disordered" evidence="4">
    <location>
        <begin position="625"/>
        <end position="683"/>
    </location>
</feature>
<evidence type="ECO:0000256" key="4">
    <source>
        <dbReference type="SAM" id="MobiDB-lite"/>
    </source>
</evidence>
<dbReference type="GO" id="GO:0009535">
    <property type="term" value="C:chloroplast thylakoid membrane"/>
    <property type="evidence" value="ECO:0007669"/>
    <property type="project" value="TreeGrafter"/>
</dbReference>
<feature type="compositionally biased region" description="Acidic residues" evidence="4">
    <location>
        <begin position="644"/>
        <end position="654"/>
    </location>
</feature>
<feature type="compositionally biased region" description="Low complexity" evidence="4">
    <location>
        <begin position="668"/>
        <end position="683"/>
    </location>
</feature>
<dbReference type="PANTHER" id="PTHR31096">
    <property type="entry name" value="ACT DOMAIN-CONTAINING PROTEIN ACR4-RELATED"/>
    <property type="match status" value="1"/>
</dbReference>
<feature type="coiled-coil region" evidence="3">
    <location>
        <begin position="551"/>
        <end position="599"/>
    </location>
</feature>
<accession>A0A2N9GA02</accession>
<reference evidence="6" key="1">
    <citation type="submission" date="2018-02" db="EMBL/GenBank/DDBJ databases">
        <authorList>
            <person name="Cohen D.B."/>
            <person name="Kent A.D."/>
        </authorList>
    </citation>
    <scope>NUCLEOTIDE SEQUENCE</scope>
</reference>